<accession>A0ACB7S8X8</accession>
<name>A0ACB7S8X8_HYAAI</name>
<evidence type="ECO:0000313" key="1">
    <source>
        <dbReference type="EMBL" id="KAH6931652.1"/>
    </source>
</evidence>
<protein>
    <submittedName>
        <fullName evidence="1">Uncharacterized protein</fullName>
    </submittedName>
</protein>
<proteinExistence type="predicted"/>
<dbReference type="EMBL" id="CM023485">
    <property type="protein sequence ID" value="KAH6931652.1"/>
    <property type="molecule type" value="Genomic_DNA"/>
</dbReference>
<gene>
    <name evidence="1" type="ORF">HPB50_026431</name>
</gene>
<dbReference type="Proteomes" id="UP000821845">
    <property type="component" value="Chromosome 5"/>
</dbReference>
<organism evidence="1 2">
    <name type="scientific">Hyalomma asiaticum</name>
    <name type="common">Tick</name>
    <dbReference type="NCBI Taxonomy" id="266040"/>
    <lineage>
        <taxon>Eukaryota</taxon>
        <taxon>Metazoa</taxon>
        <taxon>Ecdysozoa</taxon>
        <taxon>Arthropoda</taxon>
        <taxon>Chelicerata</taxon>
        <taxon>Arachnida</taxon>
        <taxon>Acari</taxon>
        <taxon>Parasitiformes</taxon>
        <taxon>Ixodida</taxon>
        <taxon>Ixodoidea</taxon>
        <taxon>Ixodidae</taxon>
        <taxon>Hyalomminae</taxon>
        <taxon>Hyalomma</taxon>
    </lineage>
</organism>
<evidence type="ECO:0000313" key="2">
    <source>
        <dbReference type="Proteomes" id="UP000821845"/>
    </source>
</evidence>
<reference evidence="1" key="1">
    <citation type="submission" date="2020-05" db="EMBL/GenBank/DDBJ databases">
        <title>Large-scale comparative analyses of tick genomes elucidate their genetic diversity and vector capacities.</title>
        <authorList>
            <person name="Jia N."/>
            <person name="Wang J."/>
            <person name="Shi W."/>
            <person name="Du L."/>
            <person name="Sun Y."/>
            <person name="Zhan W."/>
            <person name="Jiang J."/>
            <person name="Wang Q."/>
            <person name="Zhang B."/>
            <person name="Ji P."/>
            <person name="Sakyi L.B."/>
            <person name="Cui X."/>
            <person name="Yuan T."/>
            <person name="Jiang B."/>
            <person name="Yang W."/>
            <person name="Lam T.T.-Y."/>
            <person name="Chang Q."/>
            <person name="Ding S."/>
            <person name="Wang X."/>
            <person name="Zhu J."/>
            <person name="Ruan X."/>
            <person name="Zhao L."/>
            <person name="Wei J."/>
            <person name="Que T."/>
            <person name="Du C."/>
            <person name="Cheng J."/>
            <person name="Dai P."/>
            <person name="Han X."/>
            <person name="Huang E."/>
            <person name="Gao Y."/>
            <person name="Liu J."/>
            <person name="Shao H."/>
            <person name="Ye R."/>
            <person name="Li L."/>
            <person name="Wei W."/>
            <person name="Wang X."/>
            <person name="Wang C."/>
            <person name="Yang T."/>
            <person name="Huo Q."/>
            <person name="Li W."/>
            <person name="Guo W."/>
            <person name="Chen H."/>
            <person name="Zhou L."/>
            <person name="Ni X."/>
            <person name="Tian J."/>
            <person name="Zhou Y."/>
            <person name="Sheng Y."/>
            <person name="Liu T."/>
            <person name="Pan Y."/>
            <person name="Xia L."/>
            <person name="Li J."/>
            <person name="Zhao F."/>
            <person name="Cao W."/>
        </authorList>
    </citation>
    <scope>NUCLEOTIDE SEQUENCE</scope>
    <source>
        <strain evidence="1">Hyas-2018</strain>
    </source>
</reference>
<comment type="caution">
    <text evidence="1">The sequence shown here is derived from an EMBL/GenBank/DDBJ whole genome shotgun (WGS) entry which is preliminary data.</text>
</comment>
<keyword evidence="2" id="KW-1185">Reference proteome</keyword>
<sequence length="372" mass="41992">MAPSSQRFYHTVEFKVVVFSTVSSLFFTCIAMEVLIVADRQDTVDDKSSCRNSLPANYTFPASVRHANGFTELHRGGALKRRRCRRTVVNLLLFHNEVDLLEVRLRELGNSVDHFVVLESTRNFRMQKRDLLLKSLLNASRFRPFRDRVVYGYNEHRPDFPKDAEPRSIRMALHRIFMDELMATFANSFPRIDDDAWILLTSADEIPSASVVDFLSHHDGLPDVIAFGYAKSVYSFLVPHAQGLSTERTACTWRLLRDDLGTSLDALRFATAVGVAEPWIVGTREQPAGWHCSWCLGPTGVVAKIASEPDAVNHSVDGSFAARLLMRTGRLFNGEVVASPKPEKSRLGLPAFVKENPGRFRNILLPMRQNKT</sequence>